<keyword evidence="1" id="KW-0472">Membrane</keyword>
<protein>
    <submittedName>
        <fullName evidence="2">Uncharacterized protein</fullName>
    </submittedName>
</protein>
<evidence type="ECO:0000256" key="1">
    <source>
        <dbReference type="SAM" id="Phobius"/>
    </source>
</evidence>
<evidence type="ECO:0000313" key="3">
    <source>
        <dbReference type="Proteomes" id="UP000266273"/>
    </source>
</evidence>
<evidence type="ECO:0000313" key="2">
    <source>
        <dbReference type="EMBL" id="RIA47265.1"/>
    </source>
</evidence>
<feature type="transmembrane region" description="Helical" evidence="1">
    <location>
        <begin position="99"/>
        <end position="122"/>
    </location>
</feature>
<dbReference type="RefSeq" id="WP_119062441.1">
    <property type="nucleotide sequence ID" value="NZ_QXDF01000004.1"/>
</dbReference>
<keyword evidence="1" id="KW-1133">Transmembrane helix</keyword>
<dbReference type="EMBL" id="QXDF01000004">
    <property type="protein sequence ID" value="RIA47265.1"/>
    <property type="molecule type" value="Genomic_DNA"/>
</dbReference>
<feature type="transmembrane region" description="Helical" evidence="1">
    <location>
        <begin position="36"/>
        <end position="52"/>
    </location>
</feature>
<gene>
    <name evidence="2" type="ORF">BXY53_2647</name>
</gene>
<dbReference type="OrthoDB" id="7959314at2"/>
<dbReference type="AlphaFoldDB" id="A0A397PJ06"/>
<dbReference type="Proteomes" id="UP000266273">
    <property type="component" value="Unassembled WGS sequence"/>
</dbReference>
<comment type="caution">
    <text evidence="2">The sequence shown here is derived from an EMBL/GenBank/DDBJ whole genome shotgun (WGS) entry which is preliminary data.</text>
</comment>
<organism evidence="2 3">
    <name type="scientific">Dichotomicrobium thermohalophilum</name>
    <dbReference type="NCBI Taxonomy" id="933063"/>
    <lineage>
        <taxon>Bacteria</taxon>
        <taxon>Pseudomonadati</taxon>
        <taxon>Pseudomonadota</taxon>
        <taxon>Alphaproteobacteria</taxon>
        <taxon>Hyphomicrobiales</taxon>
        <taxon>Hyphomicrobiaceae</taxon>
        <taxon>Dichotomicrobium</taxon>
    </lineage>
</organism>
<keyword evidence="1" id="KW-0812">Transmembrane</keyword>
<accession>A0A397PJ06</accession>
<name>A0A397PJ06_9HYPH</name>
<reference evidence="2 3" key="1">
    <citation type="submission" date="2018-08" db="EMBL/GenBank/DDBJ databases">
        <title>Genomic Encyclopedia of Archaeal and Bacterial Type Strains, Phase II (KMG-II): from individual species to whole genera.</title>
        <authorList>
            <person name="Goeker M."/>
        </authorList>
    </citation>
    <scope>NUCLEOTIDE SEQUENCE [LARGE SCALE GENOMIC DNA]</scope>
    <source>
        <strain evidence="2 3">DSM 5002</strain>
    </source>
</reference>
<keyword evidence="3" id="KW-1185">Reference proteome</keyword>
<feature type="transmembrane region" description="Helical" evidence="1">
    <location>
        <begin position="7"/>
        <end position="30"/>
    </location>
</feature>
<sequence>METLGEILGLVWWLISFVLSMIWSLAWFIVRDLISTLVWAGLVAWIVLALRYRSAVQGSMAMVRYARAGVGYGWRWVRGRPADAPVAVKTKIEIQRLPYVPFGFVSVSAQLNAAVVMLLVLMGHL</sequence>
<proteinExistence type="predicted"/>